<reference evidence="4" key="1">
    <citation type="submission" date="2018-05" db="EMBL/GenBank/DDBJ databases">
        <authorList>
            <person name="Lanie J.A."/>
            <person name="Ng W.-L."/>
            <person name="Kazmierczak K.M."/>
            <person name="Andrzejewski T.M."/>
            <person name="Davidsen T.M."/>
            <person name="Wayne K.J."/>
            <person name="Tettelin H."/>
            <person name="Glass J.I."/>
            <person name="Rusch D."/>
            <person name="Podicherti R."/>
            <person name="Tsui H.-C.T."/>
            <person name="Winkler M.E."/>
        </authorList>
    </citation>
    <scope>NUCLEOTIDE SEQUENCE</scope>
</reference>
<dbReference type="Gene3D" id="1.20.1330.10">
    <property type="entry name" value="f41 fragment of flagellin, N-terminal domain"/>
    <property type="match status" value="1"/>
</dbReference>
<dbReference type="InterPro" id="IPR001029">
    <property type="entry name" value="Flagellin_N"/>
</dbReference>
<dbReference type="InterPro" id="IPR042187">
    <property type="entry name" value="Flagellin_C_sub2"/>
</dbReference>
<dbReference type="GO" id="GO:0005198">
    <property type="term" value="F:structural molecule activity"/>
    <property type="evidence" value="ECO:0007669"/>
    <property type="project" value="InterPro"/>
</dbReference>
<dbReference type="AlphaFoldDB" id="A0A383BIU2"/>
<dbReference type="PRINTS" id="PR00207">
    <property type="entry name" value="FLAGELLIN"/>
</dbReference>
<evidence type="ECO:0000259" key="3">
    <source>
        <dbReference type="Pfam" id="PF00700"/>
    </source>
</evidence>
<sequence length="245" mass="26549">SGERIQKSSDDSAGMMTSEALRSDVRTLRQGIRNLNEGLSLLNVVDGALNEEVSIVIRMRELSVQAATGTIGATERQSTNLEFSAMRDEFNRIAKTTEFNGKKLLNGDLASNAKEHLTLQFGLDSEDVNLVNLNRKVNVTSLLTEAMGLNSLSISTQNGAAKAVEEMRIVVGKLNDIRGRVGSTKNRLERSLNNTLSTAENLTAAEENINGADMAVEFARLTKHQILVQTSSAMIGQANLFPQGV</sequence>
<feature type="non-terminal residue" evidence="4">
    <location>
        <position position="1"/>
    </location>
</feature>
<protein>
    <recommendedName>
        <fullName evidence="5">Flagellin</fullName>
    </recommendedName>
</protein>
<evidence type="ECO:0008006" key="5">
    <source>
        <dbReference type="Google" id="ProtNLM"/>
    </source>
</evidence>
<gene>
    <name evidence="4" type="ORF">METZ01_LOCUS472698</name>
</gene>
<feature type="non-terminal residue" evidence="4">
    <location>
        <position position="245"/>
    </location>
</feature>
<dbReference type="PANTHER" id="PTHR42792">
    <property type="entry name" value="FLAGELLIN"/>
    <property type="match status" value="1"/>
</dbReference>
<evidence type="ECO:0000256" key="1">
    <source>
        <dbReference type="ARBA" id="ARBA00023143"/>
    </source>
</evidence>
<dbReference type="Gene3D" id="6.10.10.10">
    <property type="entry name" value="Flagellar export chaperone, C-terminal domain"/>
    <property type="match status" value="1"/>
</dbReference>
<dbReference type="Pfam" id="PF00700">
    <property type="entry name" value="Flagellin_C"/>
    <property type="match status" value="1"/>
</dbReference>
<evidence type="ECO:0000259" key="2">
    <source>
        <dbReference type="Pfam" id="PF00669"/>
    </source>
</evidence>
<dbReference type="InterPro" id="IPR046358">
    <property type="entry name" value="Flagellin_C"/>
</dbReference>
<dbReference type="PANTHER" id="PTHR42792:SF2">
    <property type="entry name" value="FLAGELLIN"/>
    <property type="match status" value="1"/>
</dbReference>
<proteinExistence type="predicted"/>
<dbReference type="Pfam" id="PF00669">
    <property type="entry name" value="Flagellin_N"/>
    <property type="match status" value="1"/>
</dbReference>
<dbReference type="SUPFAM" id="SSF64518">
    <property type="entry name" value="Phase 1 flagellin"/>
    <property type="match status" value="1"/>
</dbReference>
<organism evidence="4">
    <name type="scientific">marine metagenome</name>
    <dbReference type="NCBI Taxonomy" id="408172"/>
    <lineage>
        <taxon>unclassified sequences</taxon>
        <taxon>metagenomes</taxon>
        <taxon>ecological metagenomes</taxon>
    </lineage>
</organism>
<keyword evidence="1" id="KW-0975">Bacterial flagellum</keyword>
<evidence type="ECO:0000313" key="4">
    <source>
        <dbReference type="EMBL" id="SVE19844.1"/>
    </source>
</evidence>
<accession>A0A383BIU2</accession>
<feature type="domain" description="Flagellin C-terminal" evidence="3">
    <location>
        <begin position="173"/>
        <end position="245"/>
    </location>
</feature>
<feature type="domain" description="Flagellin N-terminal" evidence="2">
    <location>
        <begin position="1"/>
        <end position="107"/>
    </location>
</feature>
<dbReference type="GO" id="GO:0009288">
    <property type="term" value="C:bacterial-type flagellum"/>
    <property type="evidence" value="ECO:0007669"/>
    <property type="project" value="InterPro"/>
</dbReference>
<dbReference type="EMBL" id="UINC01200795">
    <property type="protein sequence ID" value="SVE19844.1"/>
    <property type="molecule type" value="Genomic_DNA"/>
</dbReference>
<name>A0A383BIU2_9ZZZZ</name>
<dbReference type="InterPro" id="IPR001492">
    <property type="entry name" value="Flagellin"/>
</dbReference>